<reference evidence="1" key="1">
    <citation type="submission" date="2023-03" db="EMBL/GenBank/DDBJ databases">
        <title>Massive genome expansion in bonnet fungi (Mycena s.s.) driven by repeated elements and novel gene families across ecological guilds.</title>
        <authorList>
            <consortium name="Lawrence Berkeley National Laboratory"/>
            <person name="Harder C.B."/>
            <person name="Miyauchi S."/>
            <person name="Viragh M."/>
            <person name="Kuo A."/>
            <person name="Thoen E."/>
            <person name="Andreopoulos B."/>
            <person name="Lu D."/>
            <person name="Skrede I."/>
            <person name="Drula E."/>
            <person name="Henrissat B."/>
            <person name="Morin E."/>
            <person name="Kohler A."/>
            <person name="Barry K."/>
            <person name="LaButti K."/>
            <person name="Morin E."/>
            <person name="Salamov A."/>
            <person name="Lipzen A."/>
            <person name="Mereny Z."/>
            <person name="Hegedus B."/>
            <person name="Baldrian P."/>
            <person name="Stursova M."/>
            <person name="Weitz H."/>
            <person name="Taylor A."/>
            <person name="Grigoriev I.V."/>
            <person name="Nagy L.G."/>
            <person name="Martin F."/>
            <person name="Kauserud H."/>
        </authorList>
    </citation>
    <scope>NUCLEOTIDE SEQUENCE</scope>
    <source>
        <strain evidence="1">CBHHK002</strain>
    </source>
</reference>
<dbReference type="PANTHER" id="PTHR33096:SF1">
    <property type="entry name" value="CXC1-LIKE CYSTEINE CLUSTER ASSOCIATED WITH KDZ TRANSPOSASES DOMAIN-CONTAINING PROTEIN"/>
    <property type="match status" value="1"/>
</dbReference>
<comment type="caution">
    <text evidence="1">The sequence shown here is derived from an EMBL/GenBank/DDBJ whole genome shotgun (WGS) entry which is preliminary data.</text>
</comment>
<dbReference type="InterPro" id="IPR040521">
    <property type="entry name" value="KDZ"/>
</dbReference>
<protein>
    <submittedName>
        <fullName evidence="1">Uncharacterized protein</fullName>
    </submittedName>
</protein>
<dbReference type="AlphaFoldDB" id="A0AAD6ZD27"/>
<dbReference type="Pfam" id="PF18758">
    <property type="entry name" value="KDZ"/>
    <property type="match status" value="1"/>
</dbReference>
<dbReference type="Proteomes" id="UP001218218">
    <property type="component" value="Unassembled WGS sequence"/>
</dbReference>
<accession>A0AAD6ZD27</accession>
<sequence length="762" mass="85678">MPSTPHHASALITVRALEVFRVMQLRCPRLGIQVFVRSLCDLHVVAPRPYLGAQFSTAFDVYLSLRAAADQRMKAALGRDNACPACLYDLEGEPKLKRRIIVTQDGNNSLKRFGQCERVVRFDGTVVPGDSKERYDRRQAPGDFFLPRSDVEVWAKDEVDELMKDFAPEAGEGGDEGAGCEERWENMKEDVTARAWGLYDETGIFPALCRHGFVLVVVDMVQSRELAKYGLSVINHLLRVLGEVTVGIDVGCKVARQVKAHPQLSVLAKENNFKAVVGAFHGLGHGRLCSVCNMAMYVDGMGLEDCENCESYFAKSNALAPTTCYSTVFHRQQAISTYMRHTDLCNAYQGLTTVMGNKYRHALKIKRGLPALQDAMRALNVSTRNVFETWLAKEKEYLRSMKTEPVEETNEMDYYQKLVNFYASKDHLRDIRRVNAFVPAVTDATYAEAAKQTRRLETQRRHAGEVVTKTLAAVQDLELRLGIATRWVAGGEEWEKAASLVKNRSYQRALDHLQGLIVARMFELAKMNMSGTGYKLRKHIAKALQVRSKAVKTALHKYNEAAAALDPPKPDLAWEQVIEYTFLAEFDLLREGRDDIRNEPWALPAGRVAMDQHFKMLRADEEIERLNLEIPCLLTYMADEREFLVYHEERLRKEGNAALAHQVRTHRLEQRLNKLAKEPGFTASLSRGVSVSTERCVPADASEERPGADVEMPDAVDARACRSQNADEEEEEGEEDDMDAVAEAFENIMRIAHDGEAVAGPG</sequence>
<organism evidence="1 2">
    <name type="scientific">Mycena albidolilacea</name>
    <dbReference type="NCBI Taxonomy" id="1033008"/>
    <lineage>
        <taxon>Eukaryota</taxon>
        <taxon>Fungi</taxon>
        <taxon>Dikarya</taxon>
        <taxon>Basidiomycota</taxon>
        <taxon>Agaricomycotina</taxon>
        <taxon>Agaricomycetes</taxon>
        <taxon>Agaricomycetidae</taxon>
        <taxon>Agaricales</taxon>
        <taxon>Marasmiineae</taxon>
        <taxon>Mycenaceae</taxon>
        <taxon>Mycena</taxon>
    </lineage>
</organism>
<name>A0AAD6ZD27_9AGAR</name>
<evidence type="ECO:0000313" key="2">
    <source>
        <dbReference type="Proteomes" id="UP001218218"/>
    </source>
</evidence>
<evidence type="ECO:0000313" key="1">
    <source>
        <dbReference type="EMBL" id="KAJ7315496.1"/>
    </source>
</evidence>
<proteinExistence type="predicted"/>
<dbReference type="PANTHER" id="PTHR33096">
    <property type="entry name" value="CXC2 DOMAIN-CONTAINING PROTEIN"/>
    <property type="match status" value="1"/>
</dbReference>
<dbReference type="EMBL" id="JARIHO010000061">
    <property type="protein sequence ID" value="KAJ7315496.1"/>
    <property type="molecule type" value="Genomic_DNA"/>
</dbReference>
<gene>
    <name evidence="1" type="ORF">DFH08DRAFT_917674</name>
</gene>
<keyword evidence="2" id="KW-1185">Reference proteome</keyword>